<dbReference type="GO" id="GO:0005886">
    <property type="term" value="C:plasma membrane"/>
    <property type="evidence" value="ECO:0007669"/>
    <property type="project" value="TreeGrafter"/>
</dbReference>
<feature type="coiled-coil region" evidence="6">
    <location>
        <begin position="88"/>
        <end position="118"/>
    </location>
</feature>
<dbReference type="GO" id="GO:0048278">
    <property type="term" value="P:vesicle docking"/>
    <property type="evidence" value="ECO:0007669"/>
    <property type="project" value="TreeGrafter"/>
</dbReference>
<reference evidence="10" key="1">
    <citation type="journal article" date="2023" name="Mol. Phylogenet. Evol.">
        <title>Genome-scale phylogeny and comparative genomics of the fungal order Sordariales.</title>
        <authorList>
            <person name="Hensen N."/>
            <person name="Bonometti L."/>
            <person name="Westerberg I."/>
            <person name="Brannstrom I.O."/>
            <person name="Guillou S."/>
            <person name="Cros-Aarteil S."/>
            <person name="Calhoun S."/>
            <person name="Haridas S."/>
            <person name="Kuo A."/>
            <person name="Mondo S."/>
            <person name="Pangilinan J."/>
            <person name="Riley R."/>
            <person name="LaButti K."/>
            <person name="Andreopoulos B."/>
            <person name="Lipzen A."/>
            <person name="Chen C."/>
            <person name="Yan M."/>
            <person name="Daum C."/>
            <person name="Ng V."/>
            <person name="Clum A."/>
            <person name="Steindorff A."/>
            <person name="Ohm R.A."/>
            <person name="Martin F."/>
            <person name="Silar P."/>
            <person name="Natvig D.O."/>
            <person name="Lalanne C."/>
            <person name="Gautier V."/>
            <person name="Ament-Velasquez S.L."/>
            <person name="Kruys A."/>
            <person name="Hutchinson M.I."/>
            <person name="Powell A.J."/>
            <person name="Barry K."/>
            <person name="Miller A.N."/>
            <person name="Grigoriev I.V."/>
            <person name="Debuchy R."/>
            <person name="Gladieux P."/>
            <person name="Hiltunen Thoren M."/>
            <person name="Johannesson H."/>
        </authorList>
    </citation>
    <scope>NUCLEOTIDE SEQUENCE</scope>
    <source>
        <strain evidence="10">CBS 333.67</strain>
    </source>
</reference>
<feature type="transmembrane region" description="Helical" evidence="8">
    <location>
        <begin position="238"/>
        <end position="261"/>
    </location>
</feature>
<dbReference type="Gene3D" id="1.20.58.70">
    <property type="match status" value="1"/>
</dbReference>
<evidence type="ECO:0000256" key="1">
    <source>
        <dbReference type="ARBA" id="ARBA00004211"/>
    </source>
</evidence>
<keyword evidence="6" id="KW-0175">Coiled coil</keyword>
<dbReference type="GO" id="GO:0006906">
    <property type="term" value="P:vesicle fusion"/>
    <property type="evidence" value="ECO:0007669"/>
    <property type="project" value="TreeGrafter"/>
</dbReference>
<dbReference type="InterPro" id="IPR006011">
    <property type="entry name" value="Syntaxin_N"/>
</dbReference>
<dbReference type="GO" id="GO:0000149">
    <property type="term" value="F:SNARE binding"/>
    <property type="evidence" value="ECO:0007669"/>
    <property type="project" value="TreeGrafter"/>
</dbReference>
<proteinExistence type="inferred from homology"/>
<keyword evidence="4 8" id="KW-1133">Transmembrane helix</keyword>
<dbReference type="InterPro" id="IPR045242">
    <property type="entry name" value="Syntaxin"/>
</dbReference>
<dbReference type="GO" id="GO:0012505">
    <property type="term" value="C:endomembrane system"/>
    <property type="evidence" value="ECO:0007669"/>
    <property type="project" value="TreeGrafter"/>
</dbReference>
<comment type="subcellular location">
    <subcellularLocation>
        <location evidence="1">Membrane</location>
        <topology evidence="1">Single-pass type IV membrane protein</topology>
    </subcellularLocation>
</comment>
<dbReference type="InterPro" id="IPR000727">
    <property type="entry name" value="T_SNARE_dom"/>
</dbReference>
<reference evidence="10" key="2">
    <citation type="submission" date="2023-06" db="EMBL/GenBank/DDBJ databases">
        <authorList>
            <consortium name="Lawrence Berkeley National Laboratory"/>
            <person name="Mondo S.J."/>
            <person name="Hensen N."/>
            <person name="Bonometti L."/>
            <person name="Westerberg I."/>
            <person name="Brannstrom I.O."/>
            <person name="Guillou S."/>
            <person name="Cros-Aarteil S."/>
            <person name="Calhoun S."/>
            <person name="Haridas S."/>
            <person name="Kuo A."/>
            <person name="Pangilinan J."/>
            <person name="Riley R."/>
            <person name="Labutti K."/>
            <person name="Andreopoulos B."/>
            <person name="Lipzen A."/>
            <person name="Chen C."/>
            <person name="Yanf M."/>
            <person name="Daum C."/>
            <person name="Ng V."/>
            <person name="Clum A."/>
            <person name="Steindorff A."/>
            <person name="Ohm R."/>
            <person name="Martin F."/>
            <person name="Silar P."/>
            <person name="Natvig D."/>
            <person name="Lalanne C."/>
            <person name="Gautier V."/>
            <person name="Ament-Velasquez S.L."/>
            <person name="Kruys A."/>
            <person name="Hutchinson M.I."/>
            <person name="Powell A.J."/>
            <person name="Barry K."/>
            <person name="Miller A.N."/>
            <person name="Grigoriev I.V."/>
            <person name="Debuchy R."/>
            <person name="Gladieux P."/>
            <person name="Thoren M.H."/>
            <person name="Johannesson H."/>
        </authorList>
    </citation>
    <scope>NUCLEOTIDE SEQUENCE</scope>
    <source>
        <strain evidence="10">CBS 333.67</strain>
    </source>
</reference>
<evidence type="ECO:0000259" key="9">
    <source>
        <dbReference type="PROSITE" id="PS50192"/>
    </source>
</evidence>
<dbReference type="InterPro" id="IPR010989">
    <property type="entry name" value="SNARE"/>
</dbReference>
<evidence type="ECO:0000256" key="4">
    <source>
        <dbReference type="ARBA" id="ARBA00022989"/>
    </source>
</evidence>
<accession>A0AAJ0GSU9</accession>
<gene>
    <name evidence="10" type="ORF">B0T15DRAFT_197605</name>
</gene>
<dbReference type="GO" id="GO:0006887">
    <property type="term" value="P:exocytosis"/>
    <property type="evidence" value="ECO:0007669"/>
    <property type="project" value="TreeGrafter"/>
</dbReference>
<comment type="similarity">
    <text evidence="2">Belongs to the syntaxin family.</text>
</comment>
<keyword evidence="11" id="KW-1185">Reference proteome</keyword>
<keyword evidence="3 8" id="KW-0812">Transmembrane</keyword>
<dbReference type="RefSeq" id="XP_062721239.1">
    <property type="nucleotide sequence ID" value="XM_062862536.1"/>
</dbReference>
<feature type="region of interest" description="Disordered" evidence="7">
    <location>
        <begin position="308"/>
        <end position="346"/>
    </location>
</feature>
<evidence type="ECO:0000256" key="7">
    <source>
        <dbReference type="SAM" id="MobiDB-lite"/>
    </source>
</evidence>
<dbReference type="GO" id="GO:0006886">
    <property type="term" value="P:intracellular protein transport"/>
    <property type="evidence" value="ECO:0007669"/>
    <property type="project" value="TreeGrafter"/>
</dbReference>
<evidence type="ECO:0000256" key="5">
    <source>
        <dbReference type="ARBA" id="ARBA00023136"/>
    </source>
</evidence>
<feature type="compositionally biased region" description="Basic residues" evidence="7">
    <location>
        <begin position="331"/>
        <end position="341"/>
    </location>
</feature>
<dbReference type="PANTHER" id="PTHR19957:SF307">
    <property type="entry name" value="PROTEIN SSO1-RELATED"/>
    <property type="match status" value="1"/>
</dbReference>
<dbReference type="SUPFAM" id="SSF47661">
    <property type="entry name" value="t-snare proteins"/>
    <property type="match status" value="1"/>
</dbReference>
<keyword evidence="5 8" id="KW-0472">Membrane</keyword>
<dbReference type="GeneID" id="87881365"/>
<dbReference type="AlphaFoldDB" id="A0AAJ0GSU9"/>
<protein>
    <submittedName>
        <fullName evidence="10">t-SNARE</fullName>
    </submittedName>
</protein>
<evidence type="ECO:0000256" key="8">
    <source>
        <dbReference type="SAM" id="Phobius"/>
    </source>
</evidence>
<dbReference type="GO" id="GO:0031201">
    <property type="term" value="C:SNARE complex"/>
    <property type="evidence" value="ECO:0007669"/>
    <property type="project" value="TreeGrafter"/>
</dbReference>
<evidence type="ECO:0000256" key="6">
    <source>
        <dbReference type="SAM" id="Coils"/>
    </source>
</evidence>
<evidence type="ECO:0000313" key="11">
    <source>
        <dbReference type="Proteomes" id="UP001273166"/>
    </source>
</evidence>
<evidence type="ECO:0000256" key="3">
    <source>
        <dbReference type="ARBA" id="ARBA00022692"/>
    </source>
</evidence>
<feature type="domain" description="T-SNARE coiled-coil homology" evidence="9">
    <location>
        <begin position="164"/>
        <end position="226"/>
    </location>
</feature>
<dbReference type="SMART" id="SM00397">
    <property type="entry name" value="t_SNARE"/>
    <property type="match status" value="1"/>
</dbReference>
<organism evidence="10 11">
    <name type="scientific">Chaetomium strumarium</name>
    <dbReference type="NCBI Taxonomy" id="1170767"/>
    <lineage>
        <taxon>Eukaryota</taxon>
        <taxon>Fungi</taxon>
        <taxon>Dikarya</taxon>
        <taxon>Ascomycota</taxon>
        <taxon>Pezizomycotina</taxon>
        <taxon>Sordariomycetes</taxon>
        <taxon>Sordariomycetidae</taxon>
        <taxon>Sordariales</taxon>
        <taxon>Chaetomiaceae</taxon>
        <taxon>Chaetomium</taxon>
    </lineage>
</organism>
<dbReference type="PROSITE" id="PS50192">
    <property type="entry name" value="T_SNARE"/>
    <property type="match status" value="1"/>
</dbReference>
<sequence>MASPQANEPAVLRECREVQNAIQKVEMMLGELPALQKRCLADADTSADSEAKRRLDLYRQDIMDQYRALADRVRTIKSKPESRQPMYARQVERAEGRLRDAIQEFQKQEAVYRQETNNRLGRQLRIVRPDATEAEIREAVDTGNTQVFQQAVMGSRSEQATRVLGAVQRRHEEILQIERSMMELLDLLNDMNQLLVKQEVTVNAIDAHAEQAAEDMGKANEELEVAVTTARKTRKKKWICLGICVLIIVIIVVAVVAYVMVNRAANGGGGGGGGNNNNSNAGAQKRGLLQRNVLDDLQMNTGRAVNIATEPTPAGQHPRSPDADIASSLRLSRRRSNRARGKTVAPGHVKRFVVDWQGADPTGSDD</sequence>
<evidence type="ECO:0000313" key="10">
    <source>
        <dbReference type="EMBL" id="KAK3305459.1"/>
    </source>
</evidence>
<name>A0AAJ0GSU9_9PEZI</name>
<dbReference type="CDD" id="cd15849">
    <property type="entry name" value="SNARE_Sso1"/>
    <property type="match status" value="1"/>
</dbReference>
<evidence type="ECO:0000256" key="2">
    <source>
        <dbReference type="ARBA" id="ARBA00009063"/>
    </source>
</evidence>
<comment type="caution">
    <text evidence="10">The sequence shown here is derived from an EMBL/GenBank/DDBJ whole genome shotgun (WGS) entry which is preliminary data.</text>
</comment>
<dbReference type="Proteomes" id="UP001273166">
    <property type="component" value="Unassembled WGS sequence"/>
</dbReference>
<dbReference type="PANTHER" id="PTHR19957">
    <property type="entry name" value="SYNTAXIN"/>
    <property type="match status" value="1"/>
</dbReference>
<dbReference type="EMBL" id="JAUDZG010000004">
    <property type="protein sequence ID" value="KAK3305459.1"/>
    <property type="molecule type" value="Genomic_DNA"/>
</dbReference>
<dbReference type="GO" id="GO:0005484">
    <property type="term" value="F:SNAP receptor activity"/>
    <property type="evidence" value="ECO:0007669"/>
    <property type="project" value="TreeGrafter"/>
</dbReference>
<dbReference type="Pfam" id="PF05739">
    <property type="entry name" value="SNARE"/>
    <property type="match status" value="1"/>
</dbReference>
<dbReference type="Pfam" id="PF00804">
    <property type="entry name" value="Syntaxin"/>
    <property type="match status" value="1"/>
</dbReference>